<dbReference type="InterPro" id="IPR033121">
    <property type="entry name" value="PEPTIDASE_A1"/>
</dbReference>
<keyword evidence="4" id="KW-1185">Reference proteome</keyword>
<dbReference type="SUPFAM" id="SSF50630">
    <property type="entry name" value="Acid proteases"/>
    <property type="match status" value="1"/>
</dbReference>
<proteinExistence type="inferred from homology"/>
<dbReference type="Gene3D" id="2.40.70.10">
    <property type="entry name" value="Acid Proteases"/>
    <property type="match status" value="2"/>
</dbReference>
<comment type="similarity">
    <text evidence="1 2">Belongs to the peptidase A1 family.</text>
</comment>
<dbReference type="Pfam" id="PF00026">
    <property type="entry name" value="Asp"/>
    <property type="match status" value="1"/>
</dbReference>
<feature type="domain" description="Peptidase A1" evidence="3">
    <location>
        <begin position="1"/>
        <end position="211"/>
    </location>
</feature>
<evidence type="ECO:0000313" key="5">
    <source>
        <dbReference type="RefSeq" id="XP_010446294.1"/>
    </source>
</evidence>
<dbReference type="PANTHER" id="PTHR47966">
    <property type="entry name" value="BETA-SITE APP-CLEAVING ENZYME, ISOFORM A-RELATED"/>
    <property type="match status" value="1"/>
</dbReference>
<sequence>MTPNDVFANVAYDGILGLGFPKWAVKDTVTVLENIDRQKPIKRKIFSFWLTSNGGVLMFGGYNQEHIQEDHTYVPVITRPNKDFWKIRMSTILIGQEPTEHCVPHCTAIIDSGTTDIIGPQAAIKDINLAVGAFGNGGVVPCSTVDKLPIITFTIGKKAFPLGPREYIAEDNSICFTRFVPDSGSRWFLGIAFMRRYHTVFDFEDMKTSDRICNCSSSITA</sequence>
<dbReference type="RefSeq" id="XP_010446294.1">
    <property type="nucleotide sequence ID" value="XM_010447992.1"/>
</dbReference>
<reference evidence="5" key="2">
    <citation type="submission" date="2025-08" db="UniProtKB">
        <authorList>
            <consortium name="RefSeq"/>
        </authorList>
    </citation>
    <scope>IDENTIFICATION</scope>
    <source>
        <tissue evidence="5">Leaf</tissue>
    </source>
</reference>
<protein>
    <submittedName>
        <fullName evidence="5">Aspartic proteinase A2-like</fullName>
    </submittedName>
</protein>
<accession>A0ABM0UTV7</accession>
<keyword evidence="2" id="KW-0064">Aspartyl protease</keyword>
<dbReference type="InterPro" id="IPR001461">
    <property type="entry name" value="Aspartic_peptidase_A1"/>
</dbReference>
<dbReference type="Gene3D" id="2.60.40.1960">
    <property type="match status" value="1"/>
</dbReference>
<evidence type="ECO:0000313" key="4">
    <source>
        <dbReference type="Proteomes" id="UP000694864"/>
    </source>
</evidence>
<dbReference type="InterPro" id="IPR021109">
    <property type="entry name" value="Peptidase_aspartic_dom_sf"/>
</dbReference>
<dbReference type="GeneID" id="104729100"/>
<dbReference type="PROSITE" id="PS51767">
    <property type="entry name" value="PEPTIDASE_A1"/>
    <property type="match status" value="1"/>
</dbReference>
<keyword evidence="2" id="KW-0378">Hydrolase</keyword>
<dbReference type="InterPro" id="IPR001969">
    <property type="entry name" value="Aspartic_peptidase_AS"/>
</dbReference>
<organism evidence="4 5">
    <name type="scientific">Camelina sativa</name>
    <name type="common">False flax</name>
    <name type="synonym">Myagrum sativum</name>
    <dbReference type="NCBI Taxonomy" id="90675"/>
    <lineage>
        <taxon>Eukaryota</taxon>
        <taxon>Viridiplantae</taxon>
        <taxon>Streptophyta</taxon>
        <taxon>Embryophyta</taxon>
        <taxon>Tracheophyta</taxon>
        <taxon>Spermatophyta</taxon>
        <taxon>Magnoliopsida</taxon>
        <taxon>eudicotyledons</taxon>
        <taxon>Gunneridae</taxon>
        <taxon>Pentapetalae</taxon>
        <taxon>rosids</taxon>
        <taxon>malvids</taxon>
        <taxon>Brassicales</taxon>
        <taxon>Brassicaceae</taxon>
        <taxon>Camelineae</taxon>
        <taxon>Camelina</taxon>
    </lineage>
</organism>
<evidence type="ECO:0000259" key="3">
    <source>
        <dbReference type="PROSITE" id="PS51767"/>
    </source>
</evidence>
<name>A0ABM0UTV7_CAMSA</name>
<keyword evidence="2" id="KW-0645">Protease</keyword>
<gene>
    <name evidence="5" type="primary">LOC104729100</name>
</gene>
<dbReference type="PANTHER" id="PTHR47966:SF84">
    <property type="entry name" value="EUKARYOTIC ASPARTYL PROTEASE FAMILY PROTEIN"/>
    <property type="match status" value="1"/>
</dbReference>
<evidence type="ECO:0000256" key="2">
    <source>
        <dbReference type="RuleBase" id="RU000454"/>
    </source>
</evidence>
<dbReference type="Proteomes" id="UP000694864">
    <property type="component" value="Chromosome 11"/>
</dbReference>
<dbReference type="PRINTS" id="PR00792">
    <property type="entry name" value="PEPSIN"/>
</dbReference>
<dbReference type="PROSITE" id="PS00141">
    <property type="entry name" value="ASP_PROTEASE"/>
    <property type="match status" value="1"/>
</dbReference>
<evidence type="ECO:0000256" key="1">
    <source>
        <dbReference type="ARBA" id="ARBA00007447"/>
    </source>
</evidence>
<reference evidence="4" key="1">
    <citation type="journal article" date="2014" name="Nat. Commun.">
        <title>The emerging biofuel crop Camelina sativa retains a highly undifferentiated hexaploid genome structure.</title>
        <authorList>
            <person name="Kagale S."/>
            <person name="Koh C."/>
            <person name="Nixon J."/>
            <person name="Bollina V."/>
            <person name="Clarke W.E."/>
            <person name="Tuteja R."/>
            <person name="Spillane C."/>
            <person name="Robinson S.J."/>
            <person name="Links M.G."/>
            <person name="Clarke C."/>
            <person name="Higgins E.E."/>
            <person name="Huebert T."/>
            <person name="Sharpe A.G."/>
            <person name="Parkin I.A."/>
        </authorList>
    </citation>
    <scope>NUCLEOTIDE SEQUENCE [LARGE SCALE GENOMIC DNA]</scope>
    <source>
        <strain evidence="4">cv. DH55</strain>
    </source>
</reference>